<dbReference type="STRING" id="1332080.ATN00_17220"/>
<gene>
    <name evidence="1" type="ORF">ATN00_17220</name>
</gene>
<dbReference type="EMBL" id="CP013264">
    <property type="protein sequence ID" value="ALR21780.1"/>
    <property type="molecule type" value="Genomic_DNA"/>
</dbReference>
<organism evidence="1 2">
    <name type="scientific">Sphingobium baderi</name>
    <dbReference type="NCBI Taxonomy" id="1332080"/>
    <lineage>
        <taxon>Bacteria</taxon>
        <taxon>Pseudomonadati</taxon>
        <taxon>Pseudomonadota</taxon>
        <taxon>Alphaproteobacteria</taxon>
        <taxon>Sphingomonadales</taxon>
        <taxon>Sphingomonadaceae</taxon>
        <taxon>Sphingobium</taxon>
    </lineage>
</organism>
<protein>
    <submittedName>
        <fullName evidence="1">Uncharacterized protein</fullName>
    </submittedName>
</protein>
<dbReference type="AlphaFoldDB" id="A0A0S3F272"/>
<keyword evidence="2" id="KW-1185">Reference proteome</keyword>
<evidence type="ECO:0000313" key="1">
    <source>
        <dbReference type="EMBL" id="ALR21780.1"/>
    </source>
</evidence>
<dbReference type="Proteomes" id="UP000056968">
    <property type="component" value="Chromosome"/>
</dbReference>
<sequence length="75" mass="7916">MAADAAGMREAWQRRMTALAEAGAARRRAAIAQAMSDAGVASVRVDGENVRASGRGLMARWMGDLTLREAGRGRA</sequence>
<reference evidence="1 2" key="1">
    <citation type="submission" date="2015-11" db="EMBL/GenBank/DDBJ databases">
        <title>A Two-component Flavoprotein Monooxygenase System MeaXY Responsible for para-Hydroxylation of 2-Methyl-6-ethylaniline and 2,6-Diethylaniline in Sphingobium baderi DE-13.</title>
        <authorList>
            <person name="Cheng M."/>
            <person name="Meng Q."/>
            <person name="Yang Y."/>
            <person name="Chu C."/>
            <person name="Yan X."/>
            <person name="He J."/>
            <person name="Li S."/>
        </authorList>
    </citation>
    <scope>NUCLEOTIDE SEQUENCE [LARGE SCALE GENOMIC DNA]</scope>
    <source>
        <strain evidence="1 2">DE-13</strain>
    </source>
</reference>
<name>A0A0S3F272_9SPHN</name>
<dbReference type="KEGG" id="sbd:ATN00_17220"/>
<proteinExistence type="predicted"/>
<evidence type="ECO:0000313" key="2">
    <source>
        <dbReference type="Proteomes" id="UP000056968"/>
    </source>
</evidence>
<accession>A0A0S3F272</accession>